<dbReference type="PANTHER" id="PTHR46791:SF13">
    <property type="entry name" value="CLR5 DOMAIN-CONTAINING PROTEIN"/>
    <property type="match status" value="1"/>
</dbReference>
<comment type="caution">
    <text evidence="2">The sequence shown here is derived from an EMBL/GenBank/DDBJ whole genome shotgun (WGS) entry which is preliminary data.</text>
</comment>
<dbReference type="Pfam" id="PF24764">
    <property type="entry name" value="rva_4"/>
    <property type="match status" value="1"/>
</dbReference>
<accession>A0AAW0NG21</accession>
<feature type="domain" description="Integrase core" evidence="1">
    <location>
        <begin position="88"/>
        <end position="169"/>
    </location>
</feature>
<dbReference type="InterPro" id="IPR058913">
    <property type="entry name" value="Integrase_dom_put"/>
</dbReference>
<evidence type="ECO:0000313" key="2">
    <source>
        <dbReference type="EMBL" id="KAK7896369.1"/>
    </source>
</evidence>
<dbReference type="PANTHER" id="PTHR46791">
    <property type="entry name" value="EXPRESSED PROTEIN"/>
    <property type="match status" value="1"/>
</dbReference>
<keyword evidence="3" id="KW-1185">Reference proteome</keyword>
<evidence type="ECO:0000259" key="1">
    <source>
        <dbReference type="Pfam" id="PF24764"/>
    </source>
</evidence>
<organism evidence="2 3">
    <name type="scientific">Mugilogobius chulae</name>
    <name type="common">yellowstripe goby</name>
    <dbReference type="NCBI Taxonomy" id="88201"/>
    <lineage>
        <taxon>Eukaryota</taxon>
        <taxon>Metazoa</taxon>
        <taxon>Chordata</taxon>
        <taxon>Craniata</taxon>
        <taxon>Vertebrata</taxon>
        <taxon>Euteleostomi</taxon>
        <taxon>Actinopterygii</taxon>
        <taxon>Neopterygii</taxon>
        <taxon>Teleostei</taxon>
        <taxon>Neoteleostei</taxon>
        <taxon>Acanthomorphata</taxon>
        <taxon>Gobiaria</taxon>
        <taxon>Gobiiformes</taxon>
        <taxon>Gobioidei</taxon>
        <taxon>Gobiidae</taxon>
        <taxon>Gobionellinae</taxon>
        <taxon>Mugilogobius</taxon>
    </lineage>
</organism>
<dbReference type="EMBL" id="JBBPFD010000015">
    <property type="protein sequence ID" value="KAK7896369.1"/>
    <property type="molecule type" value="Genomic_DNA"/>
</dbReference>
<protein>
    <recommendedName>
        <fullName evidence="1">Integrase core domain-containing protein</fullName>
    </recommendedName>
</protein>
<gene>
    <name evidence="2" type="ORF">WMY93_021694</name>
</gene>
<proteinExistence type="predicted"/>
<sequence>MASRHGVTLSERHLKRILRNRGHSRRKDFSDLAVLVDFITNQLRGSGQLHGYRWMYAKCRESGLRVRNEDVRIVLRELDYNVPEESTLDSYLEGASTANQRIEYWWGFLRRQCVEFWLVLFGDLRDNGSFDGGFLDKNLLRFCFLGLIQDELDDTTQVWNVHNIRPSKNPNVPSGQPNVMYSLLNYDDLQRCKGRCVFRQAVPCDKDVYDLCNILMKELNLSIPTEPYQAVDLYMCLREKINELV</sequence>
<reference evidence="3" key="1">
    <citation type="submission" date="2024-04" db="EMBL/GenBank/DDBJ databases">
        <title>Salinicola lusitanus LLJ914,a marine bacterium isolated from the Okinawa Trough.</title>
        <authorList>
            <person name="Li J."/>
        </authorList>
    </citation>
    <scope>NUCLEOTIDE SEQUENCE [LARGE SCALE GENOMIC DNA]</scope>
</reference>
<dbReference type="Proteomes" id="UP001460270">
    <property type="component" value="Unassembled WGS sequence"/>
</dbReference>
<name>A0AAW0NG21_9GOBI</name>
<evidence type="ECO:0000313" key="3">
    <source>
        <dbReference type="Proteomes" id="UP001460270"/>
    </source>
</evidence>
<dbReference type="AlphaFoldDB" id="A0AAW0NG21"/>